<sequence length="336" mass="36354">MIQKAGRAKKLFLCLGMFGFLVASGTTAFSQDYPTKAITMVVGMEAGGIVDVATRVLSDEAKKLIGQDIIVENRPGASHMVAGSHVVASKPDGYTLWGSTDAPFIRMPHMMKLKFDPISETTPIIFYGVFTHFLLVPAESQFKTLKDLLTYVKEHPGKLTFGIPGVGMVPHMAMASMEIETGLKVSFVPFAGEPKIIAALLGGHLMAAGIAVESSIAQVKAGKLRALAVLQGEQRLSAFPEIPTLKEGAKEFGMKTPVTFPGLMISGPKGLPEPVVKKLVTVFEDARKSAPFQKYAKETYIFQDNMPMVGEALRNHLARGYKETGELVEKLGLKKK</sequence>
<dbReference type="AlphaFoldDB" id="A0A7C4KJW8"/>
<dbReference type="InterPro" id="IPR005064">
    <property type="entry name" value="BUG"/>
</dbReference>
<dbReference type="InterPro" id="IPR042100">
    <property type="entry name" value="Bug_dom1"/>
</dbReference>
<keyword evidence="2" id="KW-0732">Signal</keyword>
<dbReference type="Pfam" id="PF03401">
    <property type="entry name" value="TctC"/>
    <property type="match status" value="1"/>
</dbReference>
<evidence type="ECO:0000256" key="1">
    <source>
        <dbReference type="ARBA" id="ARBA00006987"/>
    </source>
</evidence>
<gene>
    <name evidence="3" type="ORF">ENT37_14560</name>
</gene>
<proteinExistence type="inferred from homology"/>
<comment type="similarity">
    <text evidence="1">Belongs to the UPF0065 (bug) family.</text>
</comment>
<feature type="signal peptide" evidence="2">
    <location>
        <begin position="1"/>
        <end position="28"/>
    </location>
</feature>
<dbReference type="PANTHER" id="PTHR42928:SF5">
    <property type="entry name" value="BLR1237 PROTEIN"/>
    <property type="match status" value="1"/>
</dbReference>
<accession>A0A7C4KJW8</accession>
<evidence type="ECO:0000313" key="3">
    <source>
        <dbReference type="EMBL" id="HGS23073.1"/>
    </source>
</evidence>
<dbReference type="EMBL" id="DSYK01000733">
    <property type="protein sequence ID" value="HGS23073.1"/>
    <property type="molecule type" value="Genomic_DNA"/>
</dbReference>
<dbReference type="Gene3D" id="3.40.190.150">
    <property type="entry name" value="Bordetella uptake gene, domain 1"/>
    <property type="match status" value="1"/>
</dbReference>
<organism evidence="3">
    <name type="scientific">Anaerolinea thermolimosa</name>
    <dbReference type="NCBI Taxonomy" id="229919"/>
    <lineage>
        <taxon>Bacteria</taxon>
        <taxon>Bacillati</taxon>
        <taxon>Chloroflexota</taxon>
        <taxon>Anaerolineae</taxon>
        <taxon>Anaerolineales</taxon>
        <taxon>Anaerolineaceae</taxon>
        <taxon>Anaerolinea</taxon>
    </lineage>
</organism>
<dbReference type="PIRSF" id="PIRSF017082">
    <property type="entry name" value="YflP"/>
    <property type="match status" value="1"/>
</dbReference>
<reference evidence="3" key="1">
    <citation type="journal article" date="2020" name="mSystems">
        <title>Genome- and Community-Level Interaction Insights into Carbon Utilization and Element Cycling Functions of Hydrothermarchaeota in Hydrothermal Sediment.</title>
        <authorList>
            <person name="Zhou Z."/>
            <person name="Liu Y."/>
            <person name="Xu W."/>
            <person name="Pan J."/>
            <person name="Luo Z.H."/>
            <person name="Li M."/>
        </authorList>
    </citation>
    <scope>NUCLEOTIDE SEQUENCE [LARGE SCALE GENOMIC DNA]</scope>
    <source>
        <strain evidence="3">SpSt-573</strain>
    </source>
</reference>
<evidence type="ECO:0000256" key="2">
    <source>
        <dbReference type="SAM" id="SignalP"/>
    </source>
</evidence>
<dbReference type="CDD" id="cd07012">
    <property type="entry name" value="PBP2_Bug_TTT"/>
    <property type="match status" value="1"/>
</dbReference>
<comment type="caution">
    <text evidence="3">The sequence shown here is derived from an EMBL/GenBank/DDBJ whole genome shotgun (WGS) entry which is preliminary data.</text>
</comment>
<dbReference type="Gene3D" id="3.40.190.10">
    <property type="entry name" value="Periplasmic binding protein-like II"/>
    <property type="match status" value="1"/>
</dbReference>
<dbReference type="PANTHER" id="PTHR42928">
    <property type="entry name" value="TRICARBOXYLATE-BINDING PROTEIN"/>
    <property type="match status" value="1"/>
</dbReference>
<name>A0A7C4KJW8_9CHLR</name>
<feature type="chain" id="PRO_5028332510" evidence="2">
    <location>
        <begin position="29"/>
        <end position="336"/>
    </location>
</feature>
<protein>
    <submittedName>
        <fullName evidence="3">Tripartite tricarboxylate transporter substrate binding protein</fullName>
    </submittedName>
</protein>